<proteinExistence type="predicted"/>
<dbReference type="AlphaFoldDB" id="A0A014M3J7"/>
<evidence type="ECO:0000313" key="2">
    <source>
        <dbReference type="Proteomes" id="UP000019918"/>
    </source>
</evidence>
<keyword evidence="2" id="KW-1185">Reference proteome</keyword>
<dbReference type="InterPro" id="IPR036890">
    <property type="entry name" value="HATPase_C_sf"/>
</dbReference>
<reference evidence="1 2" key="1">
    <citation type="submission" date="2014-02" db="EMBL/GenBank/DDBJ databases">
        <title>Draft genome of Erwinia mallotivora strain BT-MARDI, a papaya dieback pathogen.</title>
        <authorList>
            <person name="Redzuan R."/>
            <person name="Abu Bakar N."/>
            <person name="Badrun R."/>
            <person name="Mohd Raih M.F."/>
            <person name="Rozano L."/>
            <person name="Mat Amin N."/>
        </authorList>
    </citation>
    <scope>NUCLEOTIDE SEQUENCE [LARGE SCALE GENOMIC DNA]</scope>
    <source>
        <strain evidence="1 2">BT-MARDI</strain>
    </source>
</reference>
<dbReference type="PATRIC" id="fig|69222.5.peg.1137"/>
<dbReference type="Proteomes" id="UP000019918">
    <property type="component" value="Unassembled WGS sequence"/>
</dbReference>
<dbReference type="OrthoDB" id="9802640at2"/>
<accession>A0A014M3J7</accession>
<dbReference type="EMBL" id="JFHN01000029">
    <property type="protein sequence ID" value="EXU76431.1"/>
    <property type="molecule type" value="Genomic_DNA"/>
</dbReference>
<name>A0A014M3J7_9GAMM</name>
<gene>
    <name evidence="1" type="ORF">BG55_05480</name>
</gene>
<evidence type="ECO:0000313" key="1">
    <source>
        <dbReference type="EMBL" id="EXU76431.1"/>
    </source>
</evidence>
<dbReference type="Pfam" id="PF13589">
    <property type="entry name" value="HATPase_c_3"/>
    <property type="match status" value="1"/>
</dbReference>
<organism evidence="1 2">
    <name type="scientific">Erwinia mallotivora</name>
    <dbReference type="NCBI Taxonomy" id="69222"/>
    <lineage>
        <taxon>Bacteria</taxon>
        <taxon>Pseudomonadati</taxon>
        <taxon>Pseudomonadota</taxon>
        <taxon>Gammaproteobacteria</taxon>
        <taxon>Enterobacterales</taxon>
        <taxon>Erwiniaceae</taxon>
        <taxon>Erwinia</taxon>
    </lineage>
</organism>
<comment type="caution">
    <text evidence="1">The sequence shown here is derived from an EMBL/GenBank/DDBJ whole genome shotgun (WGS) entry which is preliminary data.</text>
</comment>
<dbReference type="Gene3D" id="3.30.565.10">
    <property type="entry name" value="Histidine kinase-like ATPase, C-terminal domain"/>
    <property type="match status" value="1"/>
</dbReference>
<protein>
    <submittedName>
        <fullName evidence="1">Uncharacterized protein</fullName>
    </submittedName>
</protein>
<sequence>MSTTNISFQVETDRVLEILSKQIYDSPFAMVRENIQNCYDAVLMRANIEGGELCSYHIEVIVTPESISITDNGIGMSETVLKENFWKAGSSGKNTESARQAGVIGTFGIGAMANFGVCSGLSVTTRAFNSAVGYRTEAQKKDLKIGQDCISFELLDHSTPVGTSIVATLDGDSLLDLDGLKNYVSQFVKFLPVPVIINGELISQQDQITAVGIKDWQSIGKKNVVAGTLEFNLEVYISGTNGVGLVCSNFQRDSAPIKGLLCLRNGMGSIMGLRSSFGLAPLPVASVYQLGGFADLPFLVPTAGREALTRDSIGDASRIFPPLEKSLTEMLASHPIADSLTAFQQYVVNNHLTVLGSRVKIQVQEDGEQFEMGELTTQFSGLQMQSYEGTDPDLIRMFSGSENPLIRISQSQPRRELQRRYLSEILHIPSIPNHATISHVYDPGNLTREEVSLTFSLAKVLRSDYMLDDVDLIWADITHGVPMIAKMEGDKVTLTLSRNWPALKAVLNHLSTSYELLDSFTKDFVRVYIYAQIQSFVPSSQRAGLDALQRALERKREIFRLERQDNGELDPLIADYLSGKVEIGQVLSAAVAITAVQSQHVSGRQVGTVEQALPDVVSAAAPEIPASSIAVAAPTAASPILRLNTTIDDRLLTTEQELPQLNNYRMFLALSDRLFLQELEFFKWPHSTQVAWAGRRIVYLFTGANAGISLYYDIELRGARLAGDAGGTALATTTIVSNNRILVPVPTPLMKCFTVTDDPIEFYVRFDLLMHHDYLQKPIH</sequence>
<dbReference type="RefSeq" id="WP_034935107.1">
    <property type="nucleotide sequence ID" value="NZ_JFHN01000029.1"/>
</dbReference>
<dbReference type="SUPFAM" id="SSF55874">
    <property type="entry name" value="ATPase domain of HSP90 chaperone/DNA topoisomerase II/histidine kinase"/>
    <property type="match status" value="1"/>
</dbReference>
<dbReference type="STRING" id="69222.BG55_05480"/>